<accession>A0A813SW49</accession>
<evidence type="ECO:0000313" key="4">
    <source>
        <dbReference type="EMBL" id="CAF0800743.1"/>
    </source>
</evidence>
<reference evidence="4" key="1">
    <citation type="submission" date="2021-02" db="EMBL/GenBank/DDBJ databases">
        <authorList>
            <person name="Nowell W R."/>
        </authorList>
    </citation>
    <scope>NUCLEOTIDE SEQUENCE</scope>
    <source>
        <strain evidence="4">Ploen Becks lab</strain>
    </source>
</reference>
<keyword evidence="5" id="KW-1185">Reference proteome</keyword>
<dbReference type="GO" id="GO:0060271">
    <property type="term" value="P:cilium assembly"/>
    <property type="evidence" value="ECO:0007669"/>
    <property type="project" value="TreeGrafter"/>
</dbReference>
<dbReference type="Proteomes" id="UP000663879">
    <property type="component" value="Unassembled WGS sequence"/>
</dbReference>
<name>A0A813SW49_9BILA</name>
<dbReference type="PANTHER" id="PTHR14684">
    <property type="entry name" value="THIOREDOXIN DOMAIN-CONTAINING PROTEIN 15"/>
    <property type="match status" value="1"/>
</dbReference>
<dbReference type="GO" id="GO:0005929">
    <property type="term" value="C:cilium"/>
    <property type="evidence" value="ECO:0007669"/>
    <property type="project" value="TreeGrafter"/>
</dbReference>
<dbReference type="Pfam" id="PF00085">
    <property type="entry name" value="Thioredoxin"/>
    <property type="match status" value="1"/>
</dbReference>
<proteinExistence type="predicted"/>
<gene>
    <name evidence="4" type="ORF">OXX778_LOCUS6453</name>
</gene>
<dbReference type="PANTHER" id="PTHR14684:SF2">
    <property type="entry name" value="THIOREDOXIN DOMAIN-CONTAINING PROTEIN 15"/>
    <property type="match status" value="1"/>
</dbReference>
<comment type="caution">
    <text evidence="4">The sequence shown here is derived from an EMBL/GenBank/DDBJ whole genome shotgun (WGS) entry which is preliminary data.</text>
</comment>
<evidence type="ECO:0000256" key="2">
    <source>
        <dbReference type="SAM" id="SignalP"/>
    </source>
</evidence>
<dbReference type="Gene3D" id="3.40.30.10">
    <property type="entry name" value="Glutaredoxin"/>
    <property type="match status" value="1"/>
</dbReference>
<dbReference type="AlphaFoldDB" id="A0A813SW49"/>
<feature type="signal peptide" evidence="2">
    <location>
        <begin position="1"/>
        <end position="21"/>
    </location>
</feature>
<evidence type="ECO:0000256" key="1">
    <source>
        <dbReference type="SAM" id="Phobius"/>
    </source>
</evidence>
<dbReference type="SUPFAM" id="SSF52833">
    <property type="entry name" value="Thioredoxin-like"/>
    <property type="match status" value="1"/>
</dbReference>
<evidence type="ECO:0000259" key="3">
    <source>
        <dbReference type="Pfam" id="PF00085"/>
    </source>
</evidence>
<organism evidence="4 5">
    <name type="scientific">Brachionus calyciflorus</name>
    <dbReference type="NCBI Taxonomy" id="104777"/>
    <lineage>
        <taxon>Eukaryota</taxon>
        <taxon>Metazoa</taxon>
        <taxon>Spiralia</taxon>
        <taxon>Gnathifera</taxon>
        <taxon>Rotifera</taxon>
        <taxon>Eurotatoria</taxon>
        <taxon>Monogononta</taxon>
        <taxon>Pseudotrocha</taxon>
        <taxon>Ploima</taxon>
        <taxon>Brachionidae</taxon>
        <taxon>Brachionus</taxon>
    </lineage>
</organism>
<keyword evidence="1" id="KW-0472">Membrane</keyword>
<dbReference type="EMBL" id="CAJNOC010000765">
    <property type="protein sequence ID" value="CAF0800743.1"/>
    <property type="molecule type" value="Genomic_DNA"/>
</dbReference>
<dbReference type="InterPro" id="IPR036249">
    <property type="entry name" value="Thioredoxin-like_sf"/>
</dbReference>
<feature type="transmembrane region" description="Helical" evidence="1">
    <location>
        <begin position="231"/>
        <end position="249"/>
    </location>
</feature>
<protein>
    <recommendedName>
        <fullName evidence="3">Thioredoxin domain-containing protein</fullName>
    </recommendedName>
</protein>
<feature type="chain" id="PRO_5032339470" description="Thioredoxin domain-containing protein" evidence="2">
    <location>
        <begin position="22"/>
        <end position="299"/>
    </location>
</feature>
<keyword evidence="2" id="KW-0732">Signal</keyword>
<dbReference type="OrthoDB" id="1899781at2759"/>
<keyword evidence="1" id="KW-0812">Transmembrane</keyword>
<keyword evidence="1" id="KW-1133">Transmembrane helix</keyword>
<dbReference type="InterPro" id="IPR013766">
    <property type="entry name" value="Thioredoxin_domain"/>
</dbReference>
<dbReference type="InterPro" id="IPR042418">
    <property type="entry name" value="TXNDC15"/>
</dbReference>
<sequence length="299" mass="34344">MPIPNWIILGIIILTSNKAYSSDDKNEENEIIKSAEVKFDIIGDTSHLFAPEDFEKKEVILLHNSTTNQTTEPQKLKSNHPECLKKNSTNLLVPNSVKLVNGLKLTQILYDSQINECFFVLFYVPWCPFSAKLAPIFNALPRAFSNLDFLAFDVSKSIGYNTKFGTSAVPMLILFQQRNIISKFNFTDKNLLDFIEFVSNKTGFEGDKSVHLNETDFEGPVPTVPIIGPDYYLWLAWAFLIFVSFDFLIRKTNLKIQICRMIRYFILFFRPIRLIELDEPIRLPAIQNANQNNAHPHSD</sequence>
<feature type="domain" description="Thioredoxin" evidence="3">
    <location>
        <begin position="109"/>
        <end position="187"/>
    </location>
</feature>
<evidence type="ECO:0000313" key="5">
    <source>
        <dbReference type="Proteomes" id="UP000663879"/>
    </source>
</evidence>